<organism evidence="1 2">
    <name type="scientific">Cognatishimia coralii</name>
    <dbReference type="NCBI Taxonomy" id="3083254"/>
    <lineage>
        <taxon>Bacteria</taxon>
        <taxon>Pseudomonadati</taxon>
        <taxon>Pseudomonadota</taxon>
        <taxon>Alphaproteobacteria</taxon>
        <taxon>Rhodobacterales</taxon>
        <taxon>Paracoccaceae</taxon>
        <taxon>Cognatishimia</taxon>
    </lineage>
</organism>
<dbReference type="Gene3D" id="3.40.50.300">
    <property type="entry name" value="P-loop containing nucleotide triphosphate hydrolases"/>
    <property type="match status" value="1"/>
</dbReference>
<evidence type="ECO:0000313" key="2">
    <source>
        <dbReference type="Proteomes" id="UP001368270"/>
    </source>
</evidence>
<reference evidence="1 2" key="1">
    <citation type="submission" date="2024-03" db="EMBL/GenBank/DDBJ databases">
        <title>Cognatishimia coralii sp. nov., a marine bacterium isolated from coral surrounding seawater.</title>
        <authorList>
            <person name="Liu X."/>
            <person name="Liu S."/>
            <person name="Sun H."/>
            <person name="Zhang Y."/>
        </authorList>
    </citation>
    <scope>NUCLEOTIDE SEQUENCE [LARGE SCALE GENOMIC DNA]</scope>
    <source>
        <strain evidence="1 2">D5M38</strain>
    </source>
</reference>
<dbReference type="InterPro" id="IPR009744">
    <property type="entry name" value="VirC1"/>
</dbReference>
<sequence length="235" mass="26038">MSCKIWACVNTKGGTGKTTLTAILASEIIRLGGSVALVDTDPNQPLENWQNKFPKESRLPVLLDDDPDGATLADTIERATELADFVLVDTEGSENMRMARLPRFVDLILLPMQYSELDRQEVEKVEAYLQTLDERIDEPIPRIVVPTRVSAAIRTKTEKQLRSSLTQADIPVLDPPILDKDAFKQMFTQGKLLQDLPSSSGIKSAQENARAAFEGLAKTYSALKAQHREDQTVDA</sequence>
<dbReference type="InterPro" id="IPR050678">
    <property type="entry name" value="DNA_Partitioning_ATPase"/>
</dbReference>
<dbReference type="PANTHER" id="PTHR13696:SF96">
    <property type="entry name" value="COBQ_COBB_MIND_PARA NUCLEOTIDE BINDING DOMAIN-CONTAINING PROTEIN"/>
    <property type="match status" value="1"/>
</dbReference>
<dbReference type="InterPro" id="IPR027417">
    <property type="entry name" value="P-loop_NTPase"/>
</dbReference>
<dbReference type="SUPFAM" id="SSF52540">
    <property type="entry name" value="P-loop containing nucleoside triphosphate hydrolases"/>
    <property type="match status" value="1"/>
</dbReference>
<dbReference type="Proteomes" id="UP001368270">
    <property type="component" value="Unassembled WGS sequence"/>
</dbReference>
<keyword evidence="2" id="KW-1185">Reference proteome</keyword>
<accession>A0ABU8QL68</accession>
<dbReference type="Pfam" id="PF07015">
    <property type="entry name" value="VirC1"/>
    <property type="match status" value="1"/>
</dbReference>
<name>A0ABU8QL68_9RHOB</name>
<dbReference type="PIRSF" id="PIRSF009320">
    <property type="entry name" value="Nuc_binding_HP_1000"/>
    <property type="match status" value="1"/>
</dbReference>
<comment type="caution">
    <text evidence="1">The sequence shown here is derived from an EMBL/GenBank/DDBJ whole genome shotgun (WGS) entry which is preliminary data.</text>
</comment>
<evidence type="ECO:0000313" key="1">
    <source>
        <dbReference type="EMBL" id="MEJ5220152.1"/>
    </source>
</evidence>
<dbReference type="CDD" id="cd02042">
    <property type="entry name" value="ParAB_family"/>
    <property type="match status" value="1"/>
</dbReference>
<dbReference type="RefSeq" id="WP_339404764.1">
    <property type="nucleotide sequence ID" value="NZ_JBBGAZ010000018.1"/>
</dbReference>
<gene>
    <name evidence="1" type="ORF">WG622_17995</name>
</gene>
<dbReference type="EMBL" id="JBBGAZ010000018">
    <property type="protein sequence ID" value="MEJ5220152.1"/>
    <property type="molecule type" value="Genomic_DNA"/>
</dbReference>
<dbReference type="PANTHER" id="PTHR13696">
    <property type="entry name" value="P-LOOP CONTAINING NUCLEOSIDE TRIPHOSPHATE HYDROLASE"/>
    <property type="match status" value="1"/>
</dbReference>
<protein>
    <submittedName>
        <fullName evidence="1">ParA family protein</fullName>
    </submittedName>
</protein>
<proteinExistence type="predicted"/>